<dbReference type="Proteomes" id="UP000550729">
    <property type="component" value="Unassembled WGS sequence"/>
</dbReference>
<dbReference type="InterPro" id="IPR009057">
    <property type="entry name" value="Homeodomain-like_sf"/>
</dbReference>
<evidence type="ECO:0000313" key="1">
    <source>
        <dbReference type="EMBL" id="NMO04525.1"/>
    </source>
</evidence>
<protein>
    <submittedName>
        <fullName evidence="1">TetR/AcrR family transcriptional regulator</fullName>
    </submittedName>
</protein>
<gene>
    <name evidence="1" type="ORF">HH308_25220</name>
</gene>
<sequence>MVVSNPTSPQLRYLDAGLAILARDGYPALKLAAICTETSTTTGSFYYAFPNWASYCQKLIEYWRHSKSDVLIDAIKSIDDPRERFDALVEVSLNLPYASEAAIRIWSASDPDVAKAVAEVDADRVAVIAETYTAIIGDAARAEHIARLAMMLLVGHELGTTSTYDELEWSFRSLVDWALAPVDETTP</sequence>
<dbReference type="Gene3D" id="1.10.357.10">
    <property type="entry name" value="Tetracycline Repressor, domain 2"/>
    <property type="match status" value="1"/>
</dbReference>
<reference evidence="1 2" key="1">
    <citation type="submission" date="2020-04" db="EMBL/GenBank/DDBJ databases">
        <title>Gordonia sp. nov. TBRC 11910.</title>
        <authorList>
            <person name="Suriyachadkun C."/>
        </authorList>
    </citation>
    <scope>NUCLEOTIDE SEQUENCE [LARGE SCALE GENOMIC DNA]</scope>
    <source>
        <strain evidence="1 2">TBRC 11910</strain>
    </source>
</reference>
<keyword evidence="2" id="KW-1185">Reference proteome</keyword>
<comment type="caution">
    <text evidence="1">The sequence shown here is derived from an EMBL/GenBank/DDBJ whole genome shotgun (WGS) entry which is preliminary data.</text>
</comment>
<proteinExistence type="predicted"/>
<dbReference type="SUPFAM" id="SSF46689">
    <property type="entry name" value="Homeodomain-like"/>
    <property type="match status" value="1"/>
</dbReference>
<dbReference type="EMBL" id="JABBNB010000037">
    <property type="protein sequence ID" value="NMO04525.1"/>
    <property type="molecule type" value="Genomic_DNA"/>
</dbReference>
<evidence type="ECO:0000313" key="2">
    <source>
        <dbReference type="Proteomes" id="UP000550729"/>
    </source>
</evidence>
<accession>A0A848L6A2</accession>
<dbReference type="AlphaFoldDB" id="A0A848L6A2"/>
<name>A0A848L6A2_9ACTN</name>
<organism evidence="1 2">
    <name type="scientific">Gordonia asplenii</name>
    <dbReference type="NCBI Taxonomy" id="2725283"/>
    <lineage>
        <taxon>Bacteria</taxon>
        <taxon>Bacillati</taxon>
        <taxon>Actinomycetota</taxon>
        <taxon>Actinomycetes</taxon>
        <taxon>Mycobacteriales</taxon>
        <taxon>Gordoniaceae</taxon>
        <taxon>Gordonia</taxon>
    </lineage>
</organism>